<dbReference type="Gene3D" id="3.20.20.370">
    <property type="entry name" value="Glycoside hydrolase/deacetylase"/>
    <property type="match status" value="1"/>
</dbReference>
<dbReference type="GO" id="GO:0005576">
    <property type="term" value="C:extracellular region"/>
    <property type="evidence" value="ECO:0007669"/>
    <property type="project" value="InterPro"/>
</dbReference>
<gene>
    <name evidence="3" type="ORF">Bpfe_006468</name>
</gene>
<organism evidence="3 4">
    <name type="scientific">Biomphalaria pfeifferi</name>
    <name type="common">Bloodfluke planorb</name>
    <name type="synonym">Freshwater snail</name>
    <dbReference type="NCBI Taxonomy" id="112525"/>
    <lineage>
        <taxon>Eukaryota</taxon>
        <taxon>Metazoa</taxon>
        <taxon>Spiralia</taxon>
        <taxon>Lophotrochozoa</taxon>
        <taxon>Mollusca</taxon>
        <taxon>Gastropoda</taxon>
        <taxon>Heterobranchia</taxon>
        <taxon>Euthyneura</taxon>
        <taxon>Panpulmonata</taxon>
        <taxon>Hygrophila</taxon>
        <taxon>Lymnaeoidea</taxon>
        <taxon>Planorbidae</taxon>
        <taxon>Biomphalaria</taxon>
    </lineage>
</organism>
<reference evidence="3" key="1">
    <citation type="journal article" date="2023" name="PLoS Negl. Trop. Dis.">
        <title>A genome sequence for Biomphalaria pfeifferi, the major vector snail for the human-infecting parasite Schistosoma mansoni.</title>
        <authorList>
            <person name="Bu L."/>
            <person name="Lu L."/>
            <person name="Laidemitt M.R."/>
            <person name="Zhang S.M."/>
            <person name="Mutuku M."/>
            <person name="Mkoji G."/>
            <person name="Steinauer M."/>
            <person name="Loker E.S."/>
        </authorList>
    </citation>
    <scope>NUCLEOTIDE SEQUENCE</scope>
    <source>
        <strain evidence="3">KasaAsao</strain>
    </source>
</reference>
<feature type="compositionally biased region" description="Basic and acidic residues" evidence="1">
    <location>
        <begin position="504"/>
        <end position="518"/>
    </location>
</feature>
<feature type="region of interest" description="Disordered" evidence="1">
    <location>
        <begin position="486"/>
        <end position="526"/>
    </location>
</feature>
<dbReference type="InterPro" id="IPR011330">
    <property type="entry name" value="Glyco_hydro/deAcase_b/a-brl"/>
</dbReference>
<accession>A0AAD8C217</accession>
<dbReference type="PANTHER" id="PTHR45985:SF3">
    <property type="entry name" value="CHITIN DEACETYLASE-LIKE 4"/>
    <property type="match status" value="1"/>
</dbReference>
<sequence>MNFEKYSDFGSRKRAMLGVVLYAYLLVGISSASTFPNPCGGIRGRFICDDHDPQVFHICLGNQKYTNRCPGDLHYNVRTQNCDWPKAVNCVEEARLHASRTSGKMNMEDRNTVDVLEDSNTIDLYANEDVETIDKGSEQKVPNLAVKKPKFSYDQNPKVQNKNTVSLDVIDKYETPVEGRTLEKIKENELTLEKSKENELTLEKSKENELTLEKSKEKELTLEKSKEKELTLEKSKEKELTLEKSKENDDFVVGERQSESEINLKEDITSPKTDNNNIDAKKDVELFNTSDGKEKTNESVSEITTFGVTGEPSPTKPIENDIVGHMIETYKATESPQVFLYTRPIHRQRARRPSISPYQRSPFASPARPPATTTRRLTTTSRPLTSTTAAPPRRPVTTSRSPFKKTTVVYHPFLSNRTKPDYREYAPQLTTKKPQQTRHSPSRDRSKWNPYISPAPYRSATNYDDDRTNTPKWYELGGVKKAMASKPGINSYGNNIGKSASENSLDKDRRERTPHSEIAEQVSEKPFSTTKSSTLSWVKSTTDSVIRRETSAESMERVRNIIKSRSHRVRHLKTTSLETQESNTTPFAETTSKLKTKRFKSKTPLSQAWLNERKSHSESNQDYQWSKSIFKRNRWLPTEEQQTTTSDTKTTENVEVTRQSTAKSTIRPFSSRTPSWTYPKTSMYTTDARHLTPQLKTTPSVNAAASRIHSERHQKASDMNAVQESLPKTTNKLPWWSLSTERDTNTSPTQQKDGTERKQISFYRRAFLPRQFAHRPNYQTRTPIFDKDAQSSDHRQDKGTLLYKPNEQFSKPKERSFELHKSNSNSENERRFSLHRVTNPSRNDSPGEDRKFALHKALNSKTNQYSAAAAADRRPSGAKSAAASSDEIIIHTEELAKDIDDKKNIEIQSPIEKYEYKNGKCSSSWCKLPDCRCIGSDIPGELDAKDIPQMVMLTFDDSINSQNMGYYRTLFNGTAKNPNGCPIKATFFVSGDNSDYDMVRKMYKNGHEIASHTLSHRSPTTWWADAGFDNWEHEIVGMKQRLNEKSGVPLKEITGMRAPFLQVGGDAQYAMLKENKFRYDTSMVTGYLYDNKEPPTWPFTLDTPPDSKTCSLTPCPTRSYPGLWEVPLIRWYGSNRMACAMPDACTIGVGTKGSYKFIEDNFMRHYTTNRAPFGIFIHASWFGRKDGNLQGLVEFLASLADKKDVWVVTVSQALDWIQKPVRLSAINAIESWSC</sequence>
<dbReference type="Pfam" id="PF01522">
    <property type="entry name" value="Polysacc_deac_1"/>
    <property type="match status" value="1"/>
</dbReference>
<reference evidence="3" key="2">
    <citation type="submission" date="2023-04" db="EMBL/GenBank/DDBJ databases">
        <authorList>
            <person name="Bu L."/>
            <person name="Lu L."/>
            <person name="Laidemitt M.R."/>
            <person name="Zhang S.M."/>
            <person name="Mutuku M."/>
            <person name="Mkoji G."/>
            <person name="Steinauer M."/>
            <person name="Loker E.S."/>
        </authorList>
    </citation>
    <scope>NUCLEOTIDE SEQUENCE</scope>
    <source>
        <strain evidence="3">KasaAsao</strain>
        <tissue evidence="3">Whole Snail</tissue>
    </source>
</reference>
<feature type="compositionally biased region" description="Low complexity" evidence="1">
    <location>
        <begin position="360"/>
        <end position="401"/>
    </location>
</feature>
<dbReference type="EMBL" id="JASAOG010000018">
    <property type="protein sequence ID" value="KAK0064283.1"/>
    <property type="molecule type" value="Genomic_DNA"/>
</dbReference>
<comment type="caution">
    <text evidence="3">The sequence shown here is derived from an EMBL/GenBank/DDBJ whole genome shotgun (WGS) entry which is preliminary data.</text>
</comment>
<dbReference type="GO" id="GO:0008061">
    <property type="term" value="F:chitin binding"/>
    <property type="evidence" value="ECO:0007669"/>
    <property type="project" value="InterPro"/>
</dbReference>
<dbReference type="Gene3D" id="2.170.140.10">
    <property type="entry name" value="Chitin binding domain"/>
    <property type="match status" value="1"/>
</dbReference>
<protein>
    <submittedName>
        <fullName evidence="3">Chitin deacetylase 7-like isoform X3</fullName>
    </submittedName>
</protein>
<feature type="region of interest" description="Disordered" evidence="1">
    <location>
        <begin position="771"/>
        <end position="849"/>
    </location>
</feature>
<proteinExistence type="predicted"/>
<feature type="region of interest" description="Disordered" evidence="1">
    <location>
        <begin position="636"/>
        <end position="672"/>
    </location>
</feature>
<dbReference type="AlphaFoldDB" id="A0AAD8C217"/>
<feature type="compositionally biased region" description="Polar residues" evidence="1">
    <location>
        <begin position="720"/>
        <end position="732"/>
    </location>
</feature>
<feature type="compositionally biased region" description="Polar residues" evidence="1">
    <location>
        <begin position="491"/>
        <end position="503"/>
    </location>
</feature>
<evidence type="ECO:0000313" key="4">
    <source>
        <dbReference type="Proteomes" id="UP001233172"/>
    </source>
</evidence>
<dbReference type="InterPro" id="IPR002557">
    <property type="entry name" value="Chitin-bd_dom"/>
</dbReference>
<keyword evidence="4" id="KW-1185">Reference proteome</keyword>
<feature type="domain" description="Chitin-binding type-2" evidence="2">
    <location>
        <begin position="36"/>
        <end position="92"/>
    </location>
</feature>
<dbReference type="SUPFAM" id="SSF88713">
    <property type="entry name" value="Glycoside hydrolase/deacetylase"/>
    <property type="match status" value="1"/>
</dbReference>
<feature type="region of interest" description="Disordered" evidence="1">
    <location>
        <begin position="711"/>
        <end position="759"/>
    </location>
</feature>
<dbReference type="GO" id="GO:0005975">
    <property type="term" value="P:carbohydrate metabolic process"/>
    <property type="evidence" value="ECO:0007669"/>
    <property type="project" value="InterPro"/>
</dbReference>
<dbReference type="InterPro" id="IPR052740">
    <property type="entry name" value="CE4"/>
</dbReference>
<feature type="compositionally biased region" description="Polar residues" evidence="1">
    <location>
        <begin position="653"/>
        <end position="672"/>
    </location>
</feature>
<dbReference type="SMART" id="SM00494">
    <property type="entry name" value="ChtBD2"/>
    <property type="match status" value="1"/>
</dbReference>
<dbReference type="PROSITE" id="PS50940">
    <property type="entry name" value="CHIT_BIND_II"/>
    <property type="match status" value="1"/>
</dbReference>
<evidence type="ECO:0000313" key="3">
    <source>
        <dbReference type="EMBL" id="KAK0064283.1"/>
    </source>
</evidence>
<feature type="region of interest" description="Disordered" evidence="1">
    <location>
        <begin position="349"/>
        <end position="465"/>
    </location>
</feature>
<name>A0AAD8C217_BIOPF</name>
<feature type="compositionally biased region" description="Basic and acidic residues" evidence="1">
    <location>
        <begin position="784"/>
        <end position="798"/>
    </location>
</feature>
<dbReference type="PANTHER" id="PTHR45985">
    <property type="match status" value="1"/>
</dbReference>
<dbReference type="Proteomes" id="UP001233172">
    <property type="component" value="Unassembled WGS sequence"/>
</dbReference>
<feature type="compositionally biased region" description="Low complexity" evidence="1">
    <location>
        <begin position="638"/>
        <end position="648"/>
    </location>
</feature>
<dbReference type="InterPro" id="IPR036508">
    <property type="entry name" value="Chitin-bd_dom_sf"/>
</dbReference>
<evidence type="ECO:0000256" key="1">
    <source>
        <dbReference type="SAM" id="MobiDB-lite"/>
    </source>
</evidence>
<dbReference type="GO" id="GO:0016810">
    <property type="term" value="F:hydrolase activity, acting on carbon-nitrogen (but not peptide) bonds"/>
    <property type="evidence" value="ECO:0007669"/>
    <property type="project" value="InterPro"/>
</dbReference>
<evidence type="ECO:0000259" key="2">
    <source>
        <dbReference type="PROSITE" id="PS50940"/>
    </source>
</evidence>
<dbReference type="SUPFAM" id="SSF57625">
    <property type="entry name" value="Invertebrate chitin-binding proteins"/>
    <property type="match status" value="1"/>
</dbReference>
<dbReference type="InterPro" id="IPR002509">
    <property type="entry name" value="NODB_dom"/>
</dbReference>
<feature type="compositionally biased region" description="Polar residues" evidence="1">
    <location>
        <begin position="428"/>
        <end position="439"/>
    </location>
</feature>
<dbReference type="Pfam" id="PF01607">
    <property type="entry name" value="CBM_14"/>
    <property type="match status" value="1"/>
</dbReference>
<feature type="compositionally biased region" description="Basic and acidic residues" evidence="1">
    <location>
        <begin position="810"/>
        <end position="832"/>
    </location>
</feature>